<proteinExistence type="predicted"/>
<evidence type="ECO:0000256" key="1">
    <source>
        <dbReference type="SAM" id="Phobius"/>
    </source>
</evidence>
<accession>A0A8S3Y8Z2</accession>
<comment type="caution">
    <text evidence="3">The sequence shown here is derived from an EMBL/GenBank/DDBJ whole genome shotgun (WGS) entry which is preliminary data.</text>
</comment>
<evidence type="ECO:0000313" key="4">
    <source>
        <dbReference type="Proteomes" id="UP000691718"/>
    </source>
</evidence>
<keyword evidence="4" id="KW-1185">Reference proteome</keyword>
<feature type="signal peptide" evidence="2">
    <location>
        <begin position="1"/>
        <end position="20"/>
    </location>
</feature>
<feature type="transmembrane region" description="Helical" evidence="1">
    <location>
        <begin position="48"/>
        <end position="70"/>
    </location>
</feature>
<organism evidence="3 4">
    <name type="scientific">Parnassius apollo</name>
    <name type="common">Apollo butterfly</name>
    <name type="synonym">Papilio apollo</name>
    <dbReference type="NCBI Taxonomy" id="110799"/>
    <lineage>
        <taxon>Eukaryota</taxon>
        <taxon>Metazoa</taxon>
        <taxon>Ecdysozoa</taxon>
        <taxon>Arthropoda</taxon>
        <taxon>Hexapoda</taxon>
        <taxon>Insecta</taxon>
        <taxon>Pterygota</taxon>
        <taxon>Neoptera</taxon>
        <taxon>Endopterygota</taxon>
        <taxon>Lepidoptera</taxon>
        <taxon>Glossata</taxon>
        <taxon>Ditrysia</taxon>
        <taxon>Papilionoidea</taxon>
        <taxon>Papilionidae</taxon>
        <taxon>Parnassiinae</taxon>
        <taxon>Parnassini</taxon>
        <taxon>Parnassius</taxon>
        <taxon>Parnassius</taxon>
    </lineage>
</organism>
<evidence type="ECO:0000313" key="3">
    <source>
        <dbReference type="EMBL" id="CAG5051847.1"/>
    </source>
</evidence>
<gene>
    <name evidence="3" type="ORF">PAPOLLO_LOCUS25208</name>
</gene>
<dbReference type="OrthoDB" id="7391586at2759"/>
<name>A0A8S3Y8Z2_PARAO</name>
<dbReference type="Proteomes" id="UP000691718">
    <property type="component" value="Unassembled WGS sequence"/>
</dbReference>
<dbReference type="AlphaFoldDB" id="A0A8S3Y8Z2"/>
<reference evidence="3" key="1">
    <citation type="submission" date="2021-04" db="EMBL/GenBank/DDBJ databases">
        <authorList>
            <person name="Tunstrom K."/>
        </authorList>
    </citation>
    <scope>NUCLEOTIDE SEQUENCE</scope>
</reference>
<keyword evidence="1" id="KW-0472">Membrane</keyword>
<keyword evidence="1" id="KW-0812">Transmembrane</keyword>
<evidence type="ECO:0000256" key="2">
    <source>
        <dbReference type="SAM" id="SignalP"/>
    </source>
</evidence>
<keyword evidence="1" id="KW-1133">Transmembrane helix</keyword>
<protein>
    <submittedName>
        <fullName evidence="3">(apollo) hypothetical protein</fullName>
    </submittedName>
</protein>
<sequence>MGMLWVILFTALTGLHLVQGFPVRPTPQVYPHGSNEAAVFQWGSQGLYVLPALALVLTAIGLLFGCTWCYRHKDCKAHKHLFRTVNESS</sequence>
<dbReference type="EMBL" id="CAJQZP010001507">
    <property type="protein sequence ID" value="CAG5051847.1"/>
    <property type="molecule type" value="Genomic_DNA"/>
</dbReference>
<feature type="chain" id="PRO_5035881670" evidence="2">
    <location>
        <begin position="21"/>
        <end position="89"/>
    </location>
</feature>
<keyword evidence="2" id="KW-0732">Signal</keyword>